<dbReference type="Pfam" id="PF05163">
    <property type="entry name" value="DinB"/>
    <property type="match status" value="1"/>
</dbReference>
<dbReference type="InterPro" id="IPR007837">
    <property type="entry name" value="DinB"/>
</dbReference>
<dbReference type="Gene3D" id="1.20.120.450">
    <property type="entry name" value="dinb family like domain"/>
    <property type="match status" value="1"/>
</dbReference>
<feature type="binding site" evidence="3">
    <location>
        <position position="48"/>
    </location>
    <ligand>
        <name>a divalent metal cation</name>
        <dbReference type="ChEBI" id="CHEBI:60240"/>
    </ligand>
</feature>
<dbReference type="RefSeq" id="WP_021621149.1">
    <property type="nucleotide sequence ID" value="NZ_CABKST010000117.1"/>
</dbReference>
<gene>
    <name evidence="4" type="ORF">HF838_13240</name>
</gene>
<comment type="caution">
    <text evidence="4">The sequence shown here is derived from an EMBL/GenBank/DDBJ whole genome shotgun (WGS) entry which is preliminary data.</text>
</comment>
<dbReference type="SUPFAM" id="SSF109854">
    <property type="entry name" value="DinB/YfiT-like putative metalloenzymes"/>
    <property type="match status" value="1"/>
</dbReference>
<organism evidence="4 5">
    <name type="scientific">Aneurinibacillus aneurinilyticus</name>
    <name type="common">Bacillus aneurinolyticus</name>
    <dbReference type="NCBI Taxonomy" id="1391"/>
    <lineage>
        <taxon>Bacteria</taxon>
        <taxon>Bacillati</taxon>
        <taxon>Bacillota</taxon>
        <taxon>Bacilli</taxon>
        <taxon>Bacillales</taxon>
        <taxon>Paenibacillaceae</taxon>
        <taxon>Aneurinibacillus group</taxon>
        <taxon>Aneurinibacillus</taxon>
    </lineage>
</organism>
<evidence type="ECO:0000313" key="4">
    <source>
        <dbReference type="EMBL" id="NME99226.1"/>
    </source>
</evidence>
<sequence>MIHDVEEFVAFLDGLRKRTMQYVKVVPNSILDWQPAENKFSTGDLLRHLGSSQVMFLHVFEHGKWSYPGHERSKGEHIEEIVQYLETCHMKLKEGLLALGNELLTTKVPTLHGYEVSSWRIMTALMEHEIHHRGQLATYLQMNGIEPPQIFGLRIEQVEKV</sequence>
<evidence type="ECO:0000256" key="2">
    <source>
        <dbReference type="ARBA" id="ARBA00022723"/>
    </source>
</evidence>
<name>A0A848D0A7_ANEAE</name>
<comment type="similarity">
    <text evidence="1">Belongs to the DinB family.</text>
</comment>
<evidence type="ECO:0000256" key="1">
    <source>
        <dbReference type="ARBA" id="ARBA00008635"/>
    </source>
</evidence>
<protein>
    <submittedName>
        <fullName evidence="4">DinB family protein</fullName>
    </submittedName>
</protein>
<evidence type="ECO:0000256" key="3">
    <source>
        <dbReference type="PIRSR" id="PIRSR607837-1"/>
    </source>
</evidence>
<evidence type="ECO:0000313" key="5">
    <source>
        <dbReference type="Proteomes" id="UP000561326"/>
    </source>
</evidence>
<accession>A0A848D0A7</accession>
<dbReference type="GeneID" id="92838886"/>
<keyword evidence="2 3" id="KW-0479">Metal-binding</keyword>
<dbReference type="InterPro" id="IPR034660">
    <property type="entry name" value="DinB/YfiT-like"/>
</dbReference>
<dbReference type="AlphaFoldDB" id="A0A848D0A7"/>
<feature type="binding site" evidence="3">
    <location>
        <position position="128"/>
    </location>
    <ligand>
        <name>a divalent metal cation</name>
        <dbReference type="ChEBI" id="CHEBI:60240"/>
    </ligand>
</feature>
<dbReference type="Proteomes" id="UP000561326">
    <property type="component" value="Unassembled WGS sequence"/>
</dbReference>
<dbReference type="OrthoDB" id="119432at2"/>
<dbReference type="GO" id="GO:0046872">
    <property type="term" value="F:metal ion binding"/>
    <property type="evidence" value="ECO:0007669"/>
    <property type="project" value="UniProtKB-KW"/>
</dbReference>
<dbReference type="EMBL" id="JABAGO010000024">
    <property type="protein sequence ID" value="NME99226.1"/>
    <property type="molecule type" value="Genomic_DNA"/>
</dbReference>
<feature type="binding site" evidence="3">
    <location>
        <position position="132"/>
    </location>
    <ligand>
        <name>a divalent metal cation</name>
        <dbReference type="ChEBI" id="CHEBI:60240"/>
    </ligand>
</feature>
<proteinExistence type="inferred from homology"/>
<reference evidence="4 5" key="1">
    <citation type="submission" date="2020-04" db="EMBL/GenBank/DDBJ databases">
        <authorList>
            <person name="Hitch T.C.A."/>
            <person name="Wylensek D."/>
            <person name="Clavel T."/>
        </authorList>
    </citation>
    <scope>NUCLEOTIDE SEQUENCE [LARGE SCALE GENOMIC DNA]</scope>
    <source>
        <strain evidence="4 5">WB01_D5_05</strain>
    </source>
</reference>